<protein>
    <submittedName>
        <fullName evidence="2">Phosphoenolpyruvate carboxylase</fullName>
    </submittedName>
</protein>
<comment type="caution">
    <text evidence="2">The sequence shown here is derived from an EMBL/GenBank/DDBJ whole genome shotgun (WGS) entry which is preliminary data.</text>
</comment>
<dbReference type="AlphaFoldDB" id="A0A438ER86"/>
<organism evidence="2 3">
    <name type="scientific">Vitis vinifera</name>
    <name type="common">Grape</name>
    <dbReference type="NCBI Taxonomy" id="29760"/>
    <lineage>
        <taxon>Eukaryota</taxon>
        <taxon>Viridiplantae</taxon>
        <taxon>Streptophyta</taxon>
        <taxon>Embryophyta</taxon>
        <taxon>Tracheophyta</taxon>
        <taxon>Spermatophyta</taxon>
        <taxon>Magnoliopsida</taxon>
        <taxon>eudicotyledons</taxon>
        <taxon>Gunneridae</taxon>
        <taxon>Pentapetalae</taxon>
        <taxon>rosids</taxon>
        <taxon>Vitales</taxon>
        <taxon>Vitaceae</taxon>
        <taxon>Viteae</taxon>
        <taxon>Vitis</taxon>
    </lineage>
</organism>
<name>A0A438ER86_VITVI</name>
<evidence type="ECO:0000313" key="3">
    <source>
        <dbReference type="Proteomes" id="UP000288805"/>
    </source>
</evidence>
<dbReference type="SUPFAM" id="SSF51621">
    <property type="entry name" value="Phosphoenolpyruvate/pyruvate domain"/>
    <property type="match status" value="1"/>
</dbReference>
<gene>
    <name evidence="2" type="primary">CAPP</name>
    <name evidence="2" type="ORF">CK203_087991</name>
</gene>
<feature type="region of interest" description="Disordered" evidence="1">
    <location>
        <begin position="56"/>
        <end position="109"/>
    </location>
</feature>
<dbReference type="GO" id="GO:0008964">
    <property type="term" value="F:phosphoenolpyruvate carboxylase activity"/>
    <property type="evidence" value="ECO:0007669"/>
    <property type="project" value="InterPro"/>
</dbReference>
<dbReference type="Proteomes" id="UP000288805">
    <property type="component" value="Unassembled WGS sequence"/>
</dbReference>
<dbReference type="EMBL" id="QGNW01001206">
    <property type="protein sequence ID" value="RVW50210.1"/>
    <property type="molecule type" value="Genomic_DNA"/>
</dbReference>
<accession>A0A438ER86</accession>
<sequence length="287" mass="31998">MHQYHFGTEKDVREIEYVVAKVPYRPQKQAEHNNDTLIIMDTRMGKSTIHDVAPIGITTSNDQIMDSGTSSEGKNRHERPKSNTEISSFDNSSEVGDNSSEVGDNSAKSCEISGPDFEVVVDKKTELVTKAQNQRSKFQVAVDDKDDMFHVIAELPTDNFGAYIISMATTLSDVLAVKLLQRECHVKQPLRVVLLFEKLSDLEVALVVVAHSRKDAGKLSAAWALYKDQEELIKVAKQYGIKLTMFHGRGGTIRRGGGPTHLAILSQPPDTIHSSLRVTIPRKRRLF</sequence>
<dbReference type="GO" id="GO:0015977">
    <property type="term" value="P:carbon fixation"/>
    <property type="evidence" value="ECO:0007669"/>
    <property type="project" value="InterPro"/>
</dbReference>
<dbReference type="Pfam" id="PF00311">
    <property type="entry name" value="PEPcase"/>
    <property type="match status" value="2"/>
</dbReference>
<dbReference type="InterPro" id="IPR021135">
    <property type="entry name" value="PEP_COase"/>
</dbReference>
<proteinExistence type="predicted"/>
<evidence type="ECO:0000313" key="2">
    <source>
        <dbReference type="EMBL" id="RVW50210.1"/>
    </source>
</evidence>
<dbReference type="InterPro" id="IPR015813">
    <property type="entry name" value="Pyrv/PenolPyrv_kinase-like_dom"/>
</dbReference>
<evidence type="ECO:0000256" key="1">
    <source>
        <dbReference type="SAM" id="MobiDB-lite"/>
    </source>
</evidence>
<dbReference type="PANTHER" id="PTHR30523:SF33">
    <property type="entry name" value="PHOSPHOENOLPYRUVATE CARBOXYLASE 3"/>
    <property type="match status" value="1"/>
</dbReference>
<dbReference type="PRINTS" id="PR00150">
    <property type="entry name" value="PEPCARBXLASE"/>
</dbReference>
<feature type="compositionally biased region" description="Polar residues" evidence="1">
    <location>
        <begin position="57"/>
        <end position="72"/>
    </location>
</feature>
<feature type="compositionally biased region" description="Polar residues" evidence="1">
    <location>
        <begin position="83"/>
        <end position="108"/>
    </location>
</feature>
<reference evidence="2 3" key="1">
    <citation type="journal article" date="2018" name="PLoS Genet.">
        <title>Population sequencing reveals clonal diversity and ancestral inbreeding in the grapevine cultivar Chardonnay.</title>
        <authorList>
            <person name="Roach M.J."/>
            <person name="Johnson D.L."/>
            <person name="Bohlmann J."/>
            <person name="van Vuuren H.J."/>
            <person name="Jones S.J."/>
            <person name="Pretorius I.S."/>
            <person name="Schmidt S.A."/>
            <person name="Borneman A.R."/>
        </authorList>
    </citation>
    <scope>NUCLEOTIDE SEQUENCE [LARGE SCALE GENOMIC DNA]</scope>
    <source>
        <strain evidence="3">cv. Chardonnay</strain>
        <tissue evidence="2">Leaf</tissue>
    </source>
</reference>
<keyword evidence="2" id="KW-0670">Pyruvate</keyword>
<dbReference type="GO" id="GO:0006099">
    <property type="term" value="P:tricarboxylic acid cycle"/>
    <property type="evidence" value="ECO:0007669"/>
    <property type="project" value="InterPro"/>
</dbReference>
<dbReference type="PANTHER" id="PTHR30523">
    <property type="entry name" value="PHOSPHOENOLPYRUVATE CARBOXYLASE"/>
    <property type="match status" value="1"/>
</dbReference>